<evidence type="ECO:0000313" key="7">
    <source>
        <dbReference type="EMBL" id="EOZ98667.1"/>
    </source>
</evidence>
<dbReference type="RefSeq" id="WP_009032630.1">
    <property type="nucleotide sequence ID" value="NZ_ALWO02000023.1"/>
</dbReference>
<dbReference type="AlphaFoldDB" id="S2DI37"/>
<comment type="caution">
    <text evidence="7">The sequence shown here is derived from an EMBL/GenBank/DDBJ whole genome shotgun (WGS) entry which is preliminary data.</text>
</comment>
<evidence type="ECO:0000256" key="6">
    <source>
        <dbReference type="ARBA" id="ARBA00023295"/>
    </source>
</evidence>
<dbReference type="EMBL" id="ALWO02000023">
    <property type="protein sequence ID" value="EOZ98667.1"/>
    <property type="molecule type" value="Genomic_DNA"/>
</dbReference>
<evidence type="ECO:0000313" key="8">
    <source>
        <dbReference type="Proteomes" id="UP000006073"/>
    </source>
</evidence>
<dbReference type="InterPro" id="IPR024746">
    <property type="entry name" value="Glyco_hydro_100"/>
</dbReference>
<evidence type="ECO:0000256" key="4">
    <source>
        <dbReference type="ARBA" id="ARBA00022801"/>
    </source>
</evidence>
<evidence type="ECO:0000256" key="5">
    <source>
        <dbReference type="ARBA" id="ARBA00023277"/>
    </source>
</evidence>
<dbReference type="Gene3D" id="1.50.10.10">
    <property type="match status" value="2"/>
</dbReference>
<dbReference type="SUPFAM" id="SSF48208">
    <property type="entry name" value="Six-hairpin glycosidases"/>
    <property type="match status" value="1"/>
</dbReference>
<sequence length="390" mass="44357">MDIQIANEAALGLLRRASHRTGFLASAIEKDNYKRVWARDGVITGIAALSSRENDLIYTFHQTLITLGNHISPQGHVPSNVDINSGRVSYGGLAGRADAGSWWLIGLCLYVKYTGEKHLIDRYESEIENVIQLQQAWEYNNKNLLYVPLAGDWADEYVLHGYVLYDQVLRYAALRLCAQLLERPNWMEKSEAIKIAIYQNYFLHKDWMSSGIHSVAKNKIQARIGTVPWLLASFHPAGYQPYFDFLGNALAMIFKIHPDPITCLKWTEEKIGTLAPAFYPTIMEGDSDYSLLQENYRYEFRNRPHEFHNGGIWPMVNGFWGVAAFLHKGKAEAKEIANQIVQLNSMNDWEFNECFHGSSHLPCGVQQCTWSGAGQLLLSNVIQKGFYLMD</sequence>
<dbReference type="GO" id="GO:0004564">
    <property type="term" value="F:beta-fructofuranosidase activity"/>
    <property type="evidence" value="ECO:0007669"/>
    <property type="project" value="UniProtKB-EC"/>
</dbReference>
<dbReference type="OrthoDB" id="49490at2"/>
<organism evidence="7 8">
    <name type="scientific">Indibacter alkaliphilus (strain CCUG 57479 / KCTC 22604 / LW1)</name>
    <dbReference type="NCBI Taxonomy" id="1189612"/>
    <lineage>
        <taxon>Bacteria</taxon>
        <taxon>Pseudomonadati</taxon>
        <taxon>Bacteroidota</taxon>
        <taxon>Cytophagia</taxon>
        <taxon>Cytophagales</taxon>
        <taxon>Cyclobacteriaceae</taxon>
    </lineage>
</organism>
<keyword evidence="8" id="KW-1185">Reference proteome</keyword>
<dbReference type="GO" id="GO:0005975">
    <property type="term" value="P:carbohydrate metabolic process"/>
    <property type="evidence" value="ECO:0007669"/>
    <property type="project" value="InterPro"/>
</dbReference>
<dbReference type="EC" id="3.2.1.26" evidence="3"/>
<reference evidence="7 8" key="1">
    <citation type="journal article" date="2013" name="Genome Announc.">
        <title>Draft Genome Sequence of Indibacter alkaliphilus Strain LW1T, Isolated from Lonar Lake, a Haloalkaline Lake in the Buldana District of Maharashtra, India.</title>
        <authorList>
            <person name="Singh A."/>
            <person name="Kumar Jangir P."/>
            <person name="Sharma R."/>
            <person name="Singh A."/>
            <person name="Kumar Pinnaka A."/>
            <person name="Shivaji S."/>
        </authorList>
    </citation>
    <scope>NUCLEOTIDE SEQUENCE [LARGE SCALE GENOMIC DNA]</scope>
    <source>
        <strain evidence="8">CCUG 57479 / KCTC 22604 / LW1</strain>
    </source>
</reference>
<gene>
    <name evidence="7" type="ORF">A33Q_1321</name>
</gene>
<dbReference type="STRING" id="1189612.A33Q_1321"/>
<dbReference type="GO" id="GO:0033926">
    <property type="term" value="F:endo-alpha-N-acetylgalactosaminidase activity"/>
    <property type="evidence" value="ECO:0007669"/>
    <property type="project" value="InterPro"/>
</dbReference>
<keyword evidence="4" id="KW-0378">Hydrolase</keyword>
<name>S2DI37_INDAL</name>
<dbReference type="Pfam" id="PF12899">
    <property type="entry name" value="Glyco_hydro_100"/>
    <property type="match status" value="1"/>
</dbReference>
<protein>
    <recommendedName>
        <fullName evidence="3">beta-fructofuranosidase</fullName>
        <ecNumber evidence="3">3.2.1.26</ecNumber>
    </recommendedName>
</protein>
<proteinExistence type="inferred from homology"/>
<evidence type="ECO:0000256" key="2">
    <source>
        <dbReference type="ARBA" id="ARBA00007671"/>
    </source>
</evidence>
<dbReference type="InterPro" id="IPR012341">
    <property type="entry name" value="6hp_glycosidase-like_sf"/>
</dbReference>
<evidence type="ECO:0000256" key="1">
    <source>
        <dbReference type="ARBA" id="ARBA00000094"/>
    </source>
</evidence>
<comment type="similarity">
    <text evidence="2">Belongs to the glycosyl hydrolase 100 family.</text>
</comment>
<comment type="catalytic activity">
    <reaction evidence="1">
        <text>Hydrolysis of terminal non-reducing beta-D-fructofuranoside residues in beta-D-fructofuranosides.</text>
        <dbReference type="EC" id="3.2.1.26"/>
    </reaction>
</comment>
<keyword evidence="5" id="KW-0119">Carbohydrate metabolism</keyword>
<evidence type="ECO:0000256" key="3">
    <source>
        <dbReference type="ARBA" id="ARBA00012758"/>
    </source>
</evidence>
<dbReference type="eggNOG" id="COG3408">
    <property type="taxonomic scope" value="Bacteria"/>
</dbReference>
<dbReference type="InterPro" id="IPR008928">
    <property type="entry name" value="6-hairpin_glycosidase_sf"/>
</dbReference>
<accession>S2DI37</accession>
<dbReference type="Proteomes" id="UP000006073">
    <property type="component" value="Unassembled WGS sequence"/>
</dbReference>
<keyword evidence="6" id="KW-0326">Glycosidase</keyword>